<feature type="transmembrane region" description="Helical" evidence="10">
    <location>
        <begin position="33"/>
        <end position="54"/>
    </location>
</feature>
<keyword evidence="2 10" id="KW-1003">Cell membrane</keyword>
<keyword evidence="12" id="KW-1185">Reference proteome</keyword>
<keyword evidence="5 10" id="KW-0472">Membrane</keyword>
<dbReference type="GO" id="GO:0034220">
    <property type="term" value="P:monoatomic ion transmembrane transport"/>
    <property type="evidence" value="ECO:0007669"/>
    <property type="project" value="UniProtKB-KW"/>
</dbReference>
<protein>
    <recommendedName>
        <fullName evidence="10">Fluoride-specific ion channel</fullName>
    </recommendedName>
</protein>
<keyword evidence="4 10" id="KW-1133">Transmembrane helix</keyword>
<dbReference type="STRING" id="1620.IV67_GL000817"/>
<keyword evidence="6" id="KW-0406">Ion transport</keyword>
<name>A0A0R2JFX8_9LACO</name>
<dbReference type="InterPro" id="IPR003691">
    <property type="entry name" value="FluC"/>
</dbReference>
<gene>
    <name evidence="11" type="ORF">IV67_GL000817</name>
</gene>
<dbReference type="GO" id="GO:0005886">
    <property type="term" value="C:plasma membrane"/>
    <property type="evidence" value="ECO:0007669"/>
    <property type="project" value="UniProtKB-SubCell"/>
</dbReference>
<evidence type="ECO:0000256" key="1">
    <source>
        <dbReference type="ARBA" id="ARBA00004651"/>
    </source>
</evidence>
<dbReference type="Proteomes" id="UP000051673">
    <property type="component" value="Unassembled WGS sequence"/>
</dbReference>
<comment type="caution">
    <text evidence="11">The sequence shown here is derived from an EMBL/GenBank/DDBJ whole genome shotgun (WGS) entry which is preliminary data.</text>
</comment>
<evidence type="ECO:0000313" key="11">
    <source>
        <dbReference type="EMBL" id="KRN76241.1"/>
    </source>
</evidence>
<reference evidence="11 12" key="1">
    <citation type="journal article" date="2015" name="Genome Announc.">
        <title>Expanding the biotechnology potential of lactobacilli through comparative genomics of 213 strains and associated genera.</title>
        <authorList>
            <person name="Sun Z."/>
            <person name="Harris H.M."/>
            <person name="McCann A."/>
            <person name="Guo C."/>
            <person name="Argimon S."/>
            <person name="Zhang W."/>
            <person name="Yang X."/>
            <person name="Jeffery I.B."/>
            <person name="Cooney J.C."/>
            <person name="Kagawa T.F."/>
            <person name="Liu W."/>
            <person name="Song Y."/>
            <person name="Salvetti E."/>
            <person name="Wrobel A."/>
            <person name="Rasinkangas P."/>
            <person name="Parkhill J."/>
            <person name="Rea M.C."/>
            <person name="O'Sullivan O."/>
            <person name="Ritari J."/>
            <person name="Douillard F.P."/>
            <person name="Paul Ross R."/>
            <person name="Yang R."/>
            <person name="Briner A.E."/>
            <person name="Felis G.E."/>
            <person name="de Vos W.M."/>
            <person name="Barrangou R."/>
            <person name="Klaenhammer T.R."/>
            <person name="Caufield P.W."/>
            <person name="Cui Y."/>
            <person name="Zhang H."/>
            <person name="O'Toole P.W."/>
        </authorList>
    </citation>
    <scope>NUCLEOTIDE SEQUENCE [LARGE SCALE GENOMIC DNA]</scope>
    <source>
        <strain evidence="11 12">DSM 20014</strain>
    </source>
</reference>
<evidence type="ECO:0000256" key="8">
    <source>
        <dbReference type="ARBA" id="ARBA00035585"/>
    </source>
</evidence>
<evidence type="ECO:0000256" key="5">
    <source>
        <dbReference type="ARBA" id="ARBA00023136"/>
    </source>
</evidence>
<keyword evidence="3 10" id="KW-0812">Transmembrane</keyword>
<proteinExistence type="inferred from homology"/>
<accession>A0A0R2JFX8</accession>
<dbReference type="AlphaFoldDB" id="A0A0R2JFX8"/>
<evidence type="ECO:0000256" key="7">
    <source>
        <dbReference type="ARBA" id="ARBA00035120"/>
    </source>
</evidence>
<dbReference type="PATRIC" id="fig|1620.3.peg.832"/>
<evidence type="ECO:0000256" key="3">
    <source>
        <dbReference type="ARBA" id="ARBA00022692"/>
    </source>
</evidence>
<feature type="transmembrane region" description="Helical" evidence="10">
    <location>
        <begin position="95"/>
        <end position="116"/>
    </location>
</feature>
<comment type="subcellular location">
    <subcellularLocation>
        <location evidence="1">Cell membrane</location>
        <topology evidence="1">Multi-pass membrane protein</topology>
    </subcellularLocation>
</comment>
<evidence type="ECO:0000256" key="4">
    <source>
        <dbReference type="ARBA" id="ARBA00022989"/>
    </source>
</evidence>
<evidence type="ECO:0000256" key="2">
    <source>
        <dbReference type="ARBA" id="ARBA00022475"/>
    </source>
</evidence>
<sequence length="119" mass="12044">MMLIIVAGIGAAIGSMARFTLLEMASKLMGSASGLMVLIINLLAALVAGIVYGIHAPLLDNTFLAAGIIGGFSTFSAPIVDLADGLSAPGQSGYAILRMAVLLIGGLLIFQVGVLLTKI</sequence>
<dbReference type="EMBL" id="JQCD01000030">
    <property type="protein sequence ID" value="KRN76241.1"/>
    <property type="molecule type" value="Genomic_DNA"/>
</dbReference>
<comment type="function">
    <text evidence="9">Fluoride-specific ion channel. Important for reducing fluoride concentration in the cell, thus reducing its toxicity.</text>
</comment>
<dbReference type="Pfam" id="PF02537">
    <property type="entry name" value="CRCB"/>
    <property type="match status" value="1"/>
</dbReference>
<comment type="similarity">
    <text evidence="7 10">Belongs to the fluoride channel Fluc/FEX (TC 1.A.43) family.</text>
</comment>
<keyword evidence="6" id="KW-0813">Transport</keyword>
<feature type="transmembrane region" description="Helical" evidence="10">
    <location>
        <begin position="63"/>
        <end position="83"/>
    </location>
</feature>
<evidence type="ECO:0000256" key="6">
    <source>
        <dbReference type="ARBA" id="ARBA00023303"/>
    </source>
</evidence>
<evidence type="ECO:0000256" key="10">
    <source>
        <dbReference type="RuleBase" id="RU004340"/>
    </source>
</evidence>
<comment type="catalytic activity">
    <reaction evidence="8">
        <text>fluoride(in) = fluoride(out)</text>
        <dbReference type="Rhea" id="RHEA:76159"/>
        <dbReference type="ChEBI" id="CHEBI:17051"/>
    </reaction>
    <physiologicalReaction direction="left-to-right" evidence="8">
        <dbReference type="Rhea" id="RHEA:76160"/>
    </physiologicalReaction>
</comment>
<organism evidence="11 12">
    <name type="scientific">Weissella minor</name>
    <dbReference type="NCBI Taxonomy" id="1620"/>
    <lineage>
        <taxon>Bacteria</taxon>
        <taxon>Bacillati</taxon>
        <taxon>Bacillota</taxon>
        <taxon>Bacilli</taxon>
        <taxon>Lactobacillales</taxon>
        <taxon>Lactobacillaceae</taxon>
        <taxon>Weissella</taxon>
    </lineage>
</organism>
<evidence type="ECO:0000256" key="9">
    <source>
        <dbReference type="ARBA" id="ARBA00049940"/>
    </source>
</evidence>
<keyword evidence="6" id="KW-0407">Ion channel</keyword>
<evidence type="ECO:0000313" key="12">
    <source>
        <dbReference type="Proteomes" id="UP000051673"/>
    </source>
</evidence>
<dbReference type="RefSeq" id="WP_057788396.1">
    <property type="nucleotide sequence ID" value="NZ_JQCD01000030.1"/>
</dbReference>